<name>A0AAE1HDA1_9NEOP</name>
<reference evidence="6" key="2">
    <citation type="journal article" date="2023" name="BMC Genomics">
        <title>Pest status, molecular evolution, and epigenetic factors derived from the genome assembly of Frankliniella fusca, a thysanopteran phytovirus vector.</title>
        <authorList>
            <person name="Catto M.A."/>
            <person name="Labadie P.E."/>
            <person name="Jacobson A.L."/>
            <person name="Kennedy G.G."/>
            <person name="Srinivasan R."/>
            <person name="Hunt B.G."/>
        </authorList>
    </citation>
    <scope>NUCLEOTIDE SEQUENCE</scope>
    <source>
        <strain evidence="6">PL_HMW_Pooled</strain>
    </source>
</reference>
<evidence type="ECO:0000313" key="7">
    <source>
        <dbReference type="Proteomes" id="UP001219518"/>
    </source>
</evidence>
<dbReference type="PANTHER" id="PTHR11005">
    <property type="entry name" value="LYSOSOMAL ACID LIPASE-RELATED"/>
    <property type="match status" value="1"/>
</dbReference>
<feature type="signal peptide" evidence="4">
    <location>
        <begin position="1"/>
        <end position="18"/>
    </location>
</feature>
<reference evidence="6" key="1">
    <citation type="submission" date="2021-07" db="EMBL/GenBank/DDBJ databases">
        <authorList>
            <person name="Catto M.A."/>
            <person name="Jacobson A."/>
            <person name="Kennedy G."/>
            <person name="Labadie P."/>
            <person name="Hunt B.G."/>
            <person name="Srinivasan R."/>
        </authorList>
    </citation>
    <scope>NUCLEOTIDE SEQUENCE</scope>
    <source>
        <strain evidence="6">PL_HMW_Pooled</strain>
        <tissue evidence="6">Head</tissue>
    </source>
</reference>
<dbReference type="InterPro" id="IPR029058">
    <property type="entry name" value="AB_hydrolase_fold"/>
</dbReference>
<sequence>MRACLWLALLAPAALCSAAGVSSRRPVSSARSSRAPGPGSSSSSSGSRRLRAGEQANHADLPLGPVSLALGPPATAAAASTRSSQVGFLESTILGLLPSAVLTRYLNRLWIGGGTLHDPQTLMTTEDLIRREGYPVETYRVRTQDGYMPMLIRIPRGRGEGASKPRAPDTAAAAERQEQQEGDGDKVRRAAGDKERPQTPQAAPQDKGPVLITHGVLQCSDNWVLRGRDHDLPFLLADAGYDVWLANTRGSTYSRSHTKFADNDFRFWDYTLHEPGAYDLPAFFDKVLNASGADKLHYIGHSMGTTIFYILGSTRPDLMSKVRLAVHLAPVTYWSRIQSPMAKRTFQAAAVLKRLDMPMLFDNYFSRSNRSVFLADTLCRDGSPVQTLCAEVLFSVVGSNRAQLNASMLPMIFAHFPAGASVGQVAHYYQNYEQGVFHQYDYGSEKNILKYGKSKPPEYQMSRVSAPVAIWYGLNDRLVYHEDVIALSKQLPNLVGLHQVKFPKFNHFDFLWAKDSYSLLYKHVIEVMSQY</sequence>
<dbReference type="AlphaFoldDB" id="A0AAE1HDA1"/>
<keyword evidence="7" id="KW-1185">Reference proteome</keyword>
<evidence type="ECO:0000313" key="6">
    <source>
        <dbReference type="EMBL" id="KAK3919164.1"/>
    </source>
</evidence>
<feature type="domain" description="AB hydrolase-1" evidence="5">
    <location>
        <begin position="209"/>
        <end position="513"/>
    </location>
</feature>
<dbReference type="EMBL" id="JAHWGI010000970">
    <property type="protein sequence ID" value="KAK3919164.1"/>
    <property type="molecule type" value="Genomic_DNA"/>
</dbReference>
<dbReference type="Proteomes" id="UP001219518">
    <property type="component" value="Unassembled WGS sequence"/>
</dbReference>
<proteinExistence type="predicted"/>
<keyword evidence="1" id="KW-0442">Lipid degradation</keyword>
<dbReference type="InterPro" id="IPR000073">
    <property type="entry name" value="AB_hydrolase_1"/>
</dbReference>
<protein>
    <submittedName>
        <fullName evidence="6">Gastric triacylglycerol lipase</fullName>
    </submittedName>
</protein>
<dbReference type="SUPFAM" id="SSF53474">
    <property type="entry name" value="alpha/beta-Hydrolases"/>
    <property type="match status" value="1"/>
</dbReference>
<feature type="compositionally biased region" description="Basic and acidic residues" evidence="3">
    <location>
        <begin position="157"/>
        <end position="167"/>
    </location>
</feature>
<evidence type="ECO:0000256" key="2">
    <source>
        <dbReference type="ARBA" id="ARBA00023098"/>
    </source>
</evidence>
<feature type="compositionally biased region" description="Basic and acidic residues" evidence="3">
    <location>
        <begin position="175"/>
        <end position="197"/>
    </location>
</feature>
<evidence type="ECO:0000259" key="5">
    <source>
        <dbReference type="Pfam" id="PF00561"/>
    </source>
</evidence>
<evidence type="ECO:0000256" key="4">
    <source>
        <dbReference type="SAM" id="SignalP"/>
    </source>
</evidence>
<gene>
    <name evidence="6" type="ORF">KUF71_008313</name>
</gene>
<evidence type="ECO:0000256" key="3">
    <source>
        <dbReference type="SAM" id="MobiDB-lite"/>
    </source>
</evidence>
<dbReference type="Gene3D" id="3.40.50.1820">
    <property type="entry name" value="alpha/beta hydrolase"/>
    <property type="match status" value="1"/>
</dbReference>
<feature type="compositionally biased region" description="Low complexity" evidence="3">
    <location>
        <begin position="26"/>
        <end position="47"/>
    </location>
</feature>
<feature type="region of interest" description="Disordered" evidence="3">
    <location>
        <begin position="26"/>
        <end position="52"/>
    </location>
</feature>
<accession>A0AAE1HDA1</accession>
<feature type="region of interest" description="Disordered" evidence="3">
    <location>
        <begin position="155"/>
        <end position="209"/>
    </location>
</feature>
<comment type="caution">
    <text evidence="6">The sequence shown here is derived from an EMBL/GenBank/DDBJ whole genome shotgun (WGS) entry which is preliminary data.</text>
</comment>
<evidence type="ECO:0000256" key="1">
    <source>
        <dbReference type="ARBA" id="ARBA00022963"/>
    </source>
</evidence>
<dbReference type="GO" id="GO:0016042">
    <property type="term" value="P:lipid catabolic process"/>
    <property type="evidence" value="ECO:0007669"/>
    <property type="project" value="UniProtKB-KW"/>
</dbReference>
<organism evidence="6 7">
    <name type="scientific">Frankliniella fusca</name>
    <dbReference type="NCBI Taxonomy" id="407009"/>
    <lineage>
        <taxon>Eukaryota</taxon>
        <taxon>Metazoa</taxon>
        <taxon>Ecdysozoa</taxon>
        <taxon>Arthropoda</taxon>
        <taxon>Hexapoda</taxon>
        <taxon>Insecta</taxon>
        <taxon>Pterygota</taxon>
        <taxon>Neoptera</taxon>
        <taxon>Paraneoptera</taxon>
        <taxon>Thysanoptera</taxon>
        <taxon>Terebrantia</taxon>
        <taxon>Thripoidea</taxon>
        <taxon>Thripidae</taxon>
        <taxon>Frankliniella</taxon>
    </lineage>
</organism>
<feature type="chain" id="PRO_5042239027" evidence="4">
    <location>
        <begin position="19"/>
        <end position="531"/>
    </location>
</feature>
<dbReference type="Pfam" id="PF00561">
    <property type="entry name" value="Abhydrolase_1"/>
    <property type="match status" value="1"/>
</dbReference>
<keyword evidence="2" id="KW-0443">Lipid metabolism</keyword>
<keyword evidence="4" id="KW-0732">Signal</keyword>